<protein>
    <recommendedName>
        <fullName evidence="2">Integrase catalytic domain-containing protein</fullName>
    </recommendedName>
</protein>
<dbReference type="GO" id="GO:0015074">
    <property type="term" value="P:DNA integration"/>
    <property type="evidence" value="ECO:0007669"/>
    <property type="project" value="InterPro"/>
</dbReference>
<gene>
    <name evidence="3" type="ORF">SLEP1_g15014</name>
</gene>
<dbReference type="InterPro" id="IPR000477">
    <property type="entry name" value="RT_dom"/>
</dbReference>
<dbReference type="PANTHER" id="PTHR48475:SF1">
    <property type="entry name" value="RNASE H TYPE-1 DOMAIN-CONTAINING PROTEIN"/>
    <property type="match status" value="1"/>
</dbReference>
<dbReference type="EMBL" id="BPVZ01000019">
    <property type="protein sequence ID" value="GKV02593.1"/>
    <property type="molecule type" value="Genomic_DNA"/>
</dbReference>
<feature type="compositionally biased region" description="Basic residues" evidence="1">
    <location>
        <begin position="188"/>
        <end position="200"/>
    </location>
</feature>
<feature type="domain" description="Integrase catalytic" evidence="2">
    <location>
        <begin position="916"/>
        <end position="1036"/>
    </location>
</feature>
<evidence type="ECO:0000256" key="1">
    <source>
        <dbReference type="SAM" id="MobiDB-lite"/>
    </source>
</evidence>
<dbReference type="Gene3D" id="2.40.70.10">
    <property type="entry name" value="Acid Proteases"/>
    <property type="match status" value="1"/>
</dbReference>
<dbReference type="InterPro" id="IPR021109">
    <property type="entry name" value="Peptidase_aspartic_dom_sf"/>
</dbReference>
<reference evidence="3 4" key="1">
    <citation type="journal article" date="2021" name="Commun. Biol.">
        <title>The genome of Shorea leprosula (Dipterocarpaceae) highlights the ecological relevance of drought in aseasonal tropical rainforests.</title>
        <authorList>
            <person name="Ng K.K.S."/>
            <person name="Kobayashi M.J."/>
            <person name="Fawcett J.A."/>
            <person name="Hatakeyama M."/>
            <person name="Paape T."/>
            <person name="Ng C.H."/>
            <person name="Ang C.C."/>
            <person name="Tnah L.H."/>
            <person name="Lee C.T."/>
            <person name="Nishiyama T."/>
            <person name="Sese J."/>
            <person name="O'Brien M.J."/>
            <person name="Copetti D."/>
            <person name="Mohd Noor M.I."/>
            <person name="Ong R.C."/>
            <person name="Putra M."/>
            <person name="Sireger I.Z."/>
            <person name="Indrioko S."/>
            <person name="Kosugi Y."/>
            <person name="Izuno A."/>
            <person name="Isagi Y."/>
            <person name="Lee S.L."/>
            <person name="Shimizu K.K."/>
        </authorList>
    </citation>
    <scope>NUCLEOTIDE SEQUENCE [LARGE SCALE GENOMIC DNA]</scope>
    <source>
        <strain evidence="3">214</strain>
    </source>
</reference>
<dbReference type="InterPro" id="IPR043502">
    <property type="entry name" value="DNA/RNA_pol_sf"/>
</dbReference>
<dbReference type="Pfam" id="PF00078">
    <property type="entry name" value="RVT_1"/>
    <property type="match status" value="1"/>
</dbReference>
<accession>A0AAV5IWF9</accession>
<dbReference type="Proteomes" id="UP001054252">
    <property type="component" value="Unassembled WGS sequence"/>
</dbReference>
<dbReference type="Gene3D" id="3.30.70.270">
    <property type="match status" value="1"/>
</dbReference>
<keyword evidence="4" id="KW-1185">Reference proteome</keyword>
<dbReference type="InterPro" id="IPR012337">
    <property type="entry name" value="RNaseH-like_sf"/>
</dbReference>
<dbReference type="InterPro" id="IPR043128">
    <property type="entry name" value="Rev_trsase/Diguanyl_cyclase"/>
</dbReference>
<dbReference type="InterPro" id="IPR001584">
    <property type="entry name" value="Integrase_cat-core"/>
</dbReference>
<feature type="region of interest" description="Disordered" evidence="1">
    <location>
        <begin position="1"/>
        <end position="40"/>
    </location>
</feature>
<comment type="caution">
    <text evidence="3">The sequence shown here is derived from an EMBL/GenBank/DDBJ whole genome shotgun (WGS) entry which is preliminary data.</text>
</comment>
<dbReference type="GO" id="GO:0003676">
    <property type="term" value="F:nucleic acid binding"/>
    <property type="evidence" value="ECO:0007669"/>
    <property type="project" value="InterPro"/>
</dbReference>
<dbReference type="CDD" id="cd00303">
    <property type="entry name" value="retropepsin_like"/>
    <property type="match status" value="1"/>
</dbReference>
<dbReference type="AlphaFoldDB" id="A0AAV5IWF9"/>
<evidence type="ECO:0000259" key="2">
    <source>
        <dbReference type="PROSITE" id="PS50994"/>
    </source>
</evidence>
<dbReference type="InterPro" id="IPR036397">
    <property type="entry name" value="RNaseH_sf"/>
</dbReference>
<dbReference type="PANTHER" id="PTHR48475">
    <property type="entry name" value="RIBONUCLEASE H"/>
    <property type="match status" value="1"/>
</dbReference>
<proteinExistence type="predicted"/>
<organism evidence="3 4">
    <name type="scientific">Rubroshorea leprosula</name>
    <dbReference type="NCBI Taxonomy" id="152421"/>
    <lineage>
        <taxon>Eukaryota</taxon>
        <taxon>Viridiplantae</taxon>
        <taxon>Streptophyta</taxon>
        <taxon>Embryophyta</taxon>
        <taxon>Tracheophyta</taxon>
        <taxon>Spermatophyta</taxon>
        <taxon>Magnoliopsida</taxon>
        <taxon>eudicotyledons</taxon>
        <taxon>Gunneridae</taxon>
        <taxon>Pentapetalae</taxon>
        <taxon>rosids</taxon>
        <taxon>malvids</taxon>
        <taxon>Malvales</taxon>
        <taxon>Dipterocarpaceae</taxon>
        <taxon>Rubroshorea</taxon>
    </lineage>
</organism>
<dbReference type="Gene3D" id="3.30.420.10">
    <property type="entry name" value="Ribonuclease H-like superfamily/Ribonuclease H"/>
    <property type="match status" value="2"/>
</dbReference>
<dbReference type="SUPFAM" id="SSF56672">
    <property type="entry name" value="DNA/RNA polymerases"/>
    <property type="match status" value="1"/>
</dbReference>
<evidence type="ECO:0000313" key="3">
    <source>
        <dbReference type="EMBL" id="GKV02593.1"/>
    </source>
</evidence>
<name>A0AAV5IWF9_9ROSI</name>
<sequence length="1190" mass="135390">MEAATPVADHGHQPQHRYISPTRKGNVGPHHQPHPRNFFQPQVPLAQPERRGLQNQPAQFFNRDHGPTLRPLEKIDKNILRFPDKAKETMGVDVDPFPAMSVGVNVADLRSVARNCSLPYAQKNLATEDLRWVLEAQRSRRSKSIKSNQQRLGGQGRIIVTRSFSLESARRHSIGTRSPRMVKPPLRLQRKRAKERKRQQKQMEAKGSSSRKPRQPTKRNMVWVRKKKKEAATQTLLKGDGQSPTSPKVASVIEDMADKIVFEKPEEKMARYIRPLYINAHMDGTPINRVLVDNGVAVNVLPTCMLYNIGKSLDDLVHIEVTISDFTGGVNRSRGVLPVELTMGNRTLMSAFFVVDTVATYNALLGRDWIHSSWLDIMKKTLVPFGFFGMDRHGKLIGITACSRPLLSKRVVEEVCDELLRPTTIIPYRKEKKAVLEITKKLAAYFAEKAIQVDKSEIVHEGEEADQGDEITLKELDLAPAKLDDLKAEVQDPLEEINLGSESEPKVTFINDSLKPQTRDQIVRLLHEFKDYFAWDYSEMPATPKDEYPMPIVDLLVDGVARAVGTFEWVMMPFGLKNAGATYQRAMNAIFHDMIGKFMEIYIDDVVVKSHGYADHLVHLRKAFEWMRHHGLKMNPLKCAFGVSTGNFLGYLVHECGLEVDKNKAKAVIEAKPLQNKKELQRFLGQKAIKGEALTDFLADHPCLEVEADEEKWINLFSISLVPWKLIFDGSSIETMSGAGVVVISPSELKTQMSFQLDFDCTNNQAKYEVLIIGLEMLVELKVSMVESLTMCPSDMCLETRIMKLMKWPRLLQYLKDQNAKVSRKTKMQALNYVLIEDVLYRRGHDELLLRCLGPDESFQMLSDVHDGICDCIAYAKGCKSCQIHGPLQRVPASELNSIVKPWPFRGWAIDLIGEAKPMKKVDQSDVIKFIKEDIIHRFGLPETITTNQGTIFVSHQVEAFAKEMGFRLLNSTPHYAQANGQAEASNKVVINLLEKMIDDNPRRWHELLSETLWAYRTSQRSSTKMTPFALTYGHDAILPMELTARSLRIAIQHNPQYGEYDEAMILELEDLKDTRLIALDRLQAQKLKLAKSCNKRVKGKNLAVGDLVWKAILPLGKKDYRFGKWSPNWEGPFRIHEVLKGDAYWLESLDGELHPRKINGIYLKPYYPTVVITQIFIQKKRGKIKNIKI</sequence>
<dbReference type="PROSITE" id="PS50994">
    <property type="entry name" value="INTEGRASE"/>
    <property type="match status" value="1"/>
</dbReference>
<dbReference type="CDD" id="cd01647">
    <property type="entry name" value="RT_LTR"/>
    <property type="match status" value="1"/>
</dbReference>
<feature type="region of interest" description="Disordered" evidence="1">
    <location>
        <begin position="169"/>
        <end position="227"/>
    </location>
</feature>
<evidence type="ECO:0000313" key="4">
    <source>
        <dbReference type="Proteomes" id="UP001054252"/>
    </source>
</evidence>
<dbReference type="SUPFAM" id="SSF53098">
    <property type="entry name" value="Ribonuclease H-like"/>
    <property type="match status" value="1"/>
</dbReference>